<feature type="transmembrane region" description="Helical" evidence="1">
    <location>
        <begin position="202"/>
        <end position="223"/>
    </location>
</feature>
<dbReference type="Proteomes" id="UP001529369">
    <property type="component" value="Unassembled WGS sequence"/>
</dbReference>
<dbReference type="Gene3D" id="1.10.3730.20">
    <property type="match status" value="1"/>
</dbReference>
<organism evidence="3 4">
    <name type="scientific">Paeniroseomonas aquatica</name>
    <dbReference type="NCBI Taxonomy" id="373043"/>
    <lineage>
        <taxon>Bacteria</taxon>
        <taxon>Pseudomonadati</taxon>
        <taxon>Pseudomonadota</taxon>
        <taxon>Alphaproteobacteria</taxon>
        <taxon>Acetobacterales</taxon>
        <taxon>Acetobacteraceae</taxon>
        <taxon>Paeniroseomonas</taxon>
    </lineage>
</organism>
<keyword evidence="4" id="KW-1185">Reference proteome</keyword>
<dbReference type="Pfam" id="PF00892">
    <property type="entry name" value="EamA"/>
    <property type="match status" value="2"/>
</dbReference>
<reference evidence="4" key="1">
    <citation type="journal article" date="2019" name="Int. J. Syst. Evol. Microbiol.">
        <title>The Global Catalogue of Microorganisms (GCM) 10K type strain sequencing project: providing services to taxonomists for standard genome sequencing and annotation.</title>
        <authorList>
            <consortium name="The Broad Institute Genomics Platform"/>
            <consortium name="The Broad Institute Genome Sequencing Center for Infectious Disease"/>
            <person name="Wu L."/>
            <person name="Ma J."/>
        </authorList>
    </citation>
    <scope>NUCLEOTIDE SEQUENCE [LARGE SCALE GENOMIC DNA]</scope>
    <source>
        <strain evidence="4">CECT 7131</strain>
    </source>
</reference>
<keyword evidence="1" id="KW-0472">Membrane</keyword>
<evidence type="ECO:0000259" key="2">
    <source>
        <dbReference type="Pfam" id="PF00892"/>
    </source>
</evidence>
<feature type="domain" description="EamA" evidence="2">
    <location>
        <begin position="31"/>
        <end position="163"/>
    </location>
</feature>
<evidence type="ECO:0000256" key="1">
    <source>
        <dbReference type="SAM" id="Phobius"/>
    </source>
</evidence>
<evidence type="ECO:0000313" key="4">
    <source>
        <dbReference type="Proteomes" id="UP001529369"/>
    </source>
</evidence>
<keyword evidence="1" id="KW-1133">Transmembrane helix</keyword>
<feature type="transmembrane region" description="Helical" evidence="1">
    <location>
        <begin position="229"/>
        <end position="249"/>
    </location>
</feature>
<evidence type="ECO:0000313" key="3">
    <source>
        <dbReference type="EMBL" id="MDN3566951.1"/>
    </source>
</evidence>
<dbReference type="RefSeq" id="WP_290318935.1">
    <property type="nucleotide sequence ID" value="NZ_JAUFPN010000184.1"/>
</dbReference>
<feature type="domain" description="EamA" evidence="2">
    <location>
        <begin position="172"/>
        <end position="298"/>
    </location>
</feature>
<feature type="transmembrane region" description="Helical" evidence="1">
    <location>
        <begin position="147"/>
        <end position="163"/>
    </location>
</feature>
<protein>
    <submittedName>
        <fullName evidence="3">DMT family transporter</fullName>
    </submittedName>
</protein>
<comment type="caution">
    <text evidence="3">The sequence shown here is derived from an EMBL/GenBank/DDBJ whole genome shotgun (WGS) entry which is preliminary data.</text>
</comment>
<feature type="transmembrane region" description="Helical" evidence="1">
    <location>
        <begin position="122"/>
        <end position="140"/>
    </location>
</feature>
<feature type="transmembrane region" description="Helical" evidence="1">
    <location>
        <begin position="261"/>
        <end position="280"/>
    </location>
</feature>
<name>A0ABT8ABI9_9PROT</name>
<dbReference type="InterPro" id="IPR037185">
    <property type="entry name" value="EmrE-like"/>
</dbReference>
<feature type="transmembrane region" description="Helical" evidence="1">
    <location>
        <begin position="64"/>
        <end position="84"/>
    </location>
</feature>
<dbReference type="PANTHER" id="PTHR22911">
    <property type="entry name" value="ACYL-MALONYL CONDENSING ENZYME-RELATED"/>
    <property type="match status" value="1"/>
</dbReference>
<gene>
    <name evidence="3" type="ORF">QWZ14_21440</name>
</gene>
<feature type="transmembrane region" description="Helical" evidence="1">
    <location>
        <begin position="286"/>
        <end position="304"/>
    </location>
</feature>
<feature type="transmembrane region" description="Helical" evidence="1">
    <location>
        <begin position="31"/>
        <end position="52"/>
    </location>
</feature>
<dbReference type="PANTHER" id="PTHR22911:SF103">
    <property type="entry name" value="BLR2811 PROTEIN"/>
    <property type="match status" value="1"/>
</dbReference>
<dbReference type="InterPro" id="IPR000620">
    <property type="entry name" value="EamA_dom"/>
</dbReference>
<sequence length="310" mass="32788">MSPSPATGEASRAAQQAAATQKLAAAHNIPLGILSICLAGLLFPVMGGFAKILGTEYSSLQVSWARAFGHILFMLAAFLPRHGLGMLRARRPGLQLLRSCGLFTSNLCHFYAITFIPIAKAAAISLTAPLIVALLAWPMLGERTTPVRLAALGLGFAGVLVVIRPGGEVFHWASLLVLLSAASYAMYQILTRKVAGIDSAETSAIYSSVIGAFGMLLVVPFVWRTPESWAHVGMFAGMGVLGAMGHYCVARALGYAPANIVSPFQYFQLLGSVAVGWLFFGDWPDAGTWIGGAVIVAAGLWLGVSQARRR</sequence>
<dbReference type="SUPFAM" id="SSF103481">
    <property type="entry name" value="Multidrug resistance efflux transporter EmrE"/>
    <property type="match status" value="2"/>
</dbReference>
<dbReference type="EMBL" id="JAUFPN010000184">
    <property type="protein sequence ID" value="MDN3566951.1"/>
    <property type="molecule type" value="Genomic_DNA"/>
</dbReference>
<keyword evidence="1" id="KW-0812">Transmembrane</keyword>
<feature type="transmembrane region" description="Helical" evidence="1">
    <location>
        <begin position="169"/>
        <end position="190"/>
    </location>
</feature>
<accession>A0ABT8ABI9</accession>
<proteinExistence type="predicted"/>